<evidence type="ECO:0000256" key="10">
    <source>
        <dbReference type="ARBA" id="ARBA00023065"/>
    </source>
</evidence>
<dbReference type="HAMAP" id="MF_01346">
    <property type="entry name" value="ATP_synth_alpha_bact"/>
    <property type="match status" value="1"/>
</dbReference>
<dbReference type="InterPro" id="IPR000793">
    <property type="entry name" value="ATP_synth_asu_C"/>
</dbReference>
<dbReference type="Pfam" id="PF00006">
    <property type="entry name" value="ATP-synt_ab"/>
    <property type="match status" value="1"/>
</dbReference>
<keyword evidence="13 14" id="KW-0066">ATP synthesis</keyword>
<evidence type="ECO:0000256" key="4">
    <source>
        <dbReference type="ARBA" id="ARBA00022448"/>
    </source>
</evidence>
<evidence type="ECO:0000256" key="2">
    <source>
        <dbReference type="ARBA" id="ARBA00004170"/>
    </source>
</evidence>
<dbReference type="InterPro" id="IPR023366">
    <property type="entry name" value="ATP_synth_asu-like_sf"/>
</dbReference>
<comment type="function">
    <text evidence="1 14">Produces ATP from ADP in the presence of a proton gradient across the membrane. The alpha chain is a regulatory subunit.</text>
</comment>
<dbReference type="PROSITE" id="PS00152">
    <property type="entry name" value="ATPASE_ALPHA_BETA"/>
    <property type="match status" value="1"/>
</dbReference>
<evidence type="ECO:0000256" key="6">
    <source>
        <dbReference type="ARBA" id="ARBA00022741"/>
    </source>
</evidence>
<keyword evidence="10 14" id="KW-0406">Ion transport</keyword>
<dbReference type="InterPro" id="IPR005294">
    <property type="entry name" value="ATP_synth_F1_asu"/>
</dbReference>
<keyword evidence="9 14" id="KW-1278">Translocase</keyword>
<evidence type="ECO:0000256" key="12">
    <source>
        <dbReference type="ARBA" id="ARBA00023196"/>
    </source>
</evidence>
<keyword evidence="11 14" id="KW-0472">Membrane</keyword>
<dbReference type="PANTHER" id="PTHR48082:SF2">
    <property type="entry name" value="ATP SYNTHASE SUBUNIT ALPHA, MITOCHONDRIAL"/>
    <property type="match status" value="1"/>
</dbReference>
<organism evidence="18 19">
    <name type="scientific">Loigolactobacillus backii</name>
    <dbReference type="NCBI Taxonomy" id="375175"/>
    <lineage>
        <taxon>Bacteria</taxon>
        <taxon>Bacillati</taxon>
        <taxon>Bacillota</taxon>
        <taxon>Bacilli</taxon>
        <taxon>Lactobacillales</taxon>
        <taxon>Lactobacillaceae</taxon>
        <taxon>Loigolactobacillus</taxon>
    </lineage>
</organism>
<dbReference type="CDD" id="cd18116">
    <property type="entry name" value="ATP-synt_F1_alpha_N"/>
    <property type="match status" value="1"/>
</dbReference>
<evidence type="ECO:0000313" key="19">
    <source>
        <dbReference type="Proteomes" id="UP000078582"/>
    </source>
</evidence>
<dbReference type="NCBIfam" id="NF009884">
    <property type="entry name" value="PRK13343.1"/>
    <property type="match status" value="1"/>
</dbReference>
<evidence type="ECO:0000259" key="16">
    <source>
        <dbReference type="Pfam" id="PF00306"/>
    </source>
</evidence>
<sequence length="510" mass="55505">MSIKAEEISSLIKQQLDNYSNDLSVEEVGTVTYVGDGIARATGLDNAMANELLEFQNGSYGMVQNLETNDVGIMIMGSFDDIREGDTVKRTGRIMEVPVGEGMIGRVVNALGQPVDGQGDIKSDHTRPIEFKAPGVMDRQSVSEPLQTGLKAIDSLVPIGRGQRELIIGDRKTGKTSVAIDTIINQKNQNMICVYVAIGQKESTVRSQVESLRRFGAMDYTIVLTAGPSEPAPMLYLAPYAGAAMGEDFMYNGKHVLIIYDDLTKQAAAYREISLLLRRPPGREAYPGDIFYTHSRLLERAAKLSDKLGGGSMTALPVIETQAGDISAYIPTNVISITDGQIFLDSDLFYSGTRPSIDAGASVSRVGGDAQIKAMKKVAGTLRVDLASYRELESFSQFGSDLDAATQAKLNRGRRTVEVLKQPVHQPLPVEKQVLILYALREGYLDSVPVDDILRFQDELFDYFDSNKADVLKQIADTGKLPEGSELADGLKAFSKIFKPGVTPVETATN</sequence>
<evidence type="ECO:0000313" key="18">
    <source>
        <dbReference type="EMBL" id="ANK63211.1"/>
    </source>
</evidence>
<dbReference type="FunFam" id="2.40.30.20:FF:000001">
    <property type="entry name" value="ATP synthase subunit alpha"/>
    <property type="match status" value="1"/>
</dbReference>
<keyword evidence="5 14" id="KW-1003">Cell membrane</keyword>
<dbReference type="SUPFAM" id="SSF50615">
    <property type="entry name" value="N-terminal domain of alpha and beta subunits of F1 ATP synthase"/>
    <property type="match status" value="1"/>
</dbReference>
<dbReference type="STRING" id="375175.AYR53_10805"/>
<evidence type="ECO:0000256" key="3">
    <source>
        <dbReference type="ARBA" id="ARBA00008936"/>
    </source>
</evidence>
<keyword evidence="8 14" id="KW-0067">ATP-binding</keyword>
<keyword evidence="12 14" id="KW-0139">CF(1)</keyword>
<evidence type="ECO:0000259" key="15">
    <source>
        <dbReference type="Pfam" id="PF00006"/>
    </source>
</evidence>
<proteinExistence type="inferred from homology"/>
<feature type="domain" description="ATPase F1/V1/A1 complex alpha/beta subunit N-terminal" evidence="17">
    <location>
        <begin position="25"/>
        <end position="92"/>
    </location>
</feature>
<dbReference type="AlphaFoldDB" id="A0A192H5F0"/>
<feature type="domain" description="ATP synthase alpha subunit C-terminal" evidence="16">
    <location>
        <begin position="371"/>
        <end position="483"/>
    </location>
</feature>
<dbReference type="GeneID" id="42982749"/>
<evidence type="ECO:0000256" key="14">
    <source>
        <dbReference type="HAMAP-Rule" id="MF_01346"/>
    </source>
</evidence>
<dbReference type="InterPro" id="IPR004100">
    <property type="entry name" value="ATPase_F1/V1/A1_a/bsu_N"/>
</dbReference>
<gene>
    <name evidence="14" type="primary">atpA</name>
    <name evidence="18" type="ORF">AYR53_10805</name>
</gene>
<protein>
    <recommendedName>
        <fullName evidence="14">ATP synthase subunit alpha</fullName>
        <ecNumber evidence="14">7.1.2.2</ecNumber>
    </recommendedName>
    <alternativeName>
        <fullName evidence="14">ATP synthase F1 sector subunit alpha</fullName>
    </alternativeName>
    <alternativeName>
        <fullName evidence="14">F-ATPase subunit alpha</fullName>
    </alternativeName>
</protein>
<dbReference type="InterPro" id="IPR027417">
    <property type="entry name" value="P-loop_NTPase"/>
</dbReference>
<evidence type="ECO:0000256" key="7">
    <source>
        <dbReference type="ARBA" id="ARBA00022781"/>
    </source>
</evidence>
<dbReference type="InterPro" id="IPR000194">
    <property type="entry name" value="ATPase_F1/V1/A1_a/bsu_nucl-bd"/>
</dbReference>
<dbReference type="GO" id="GO:0043531">
    <property type="term" value="F:ADP binding"/>
    <property type="evidence" value="ECO:0007669"/>
    <property type="project" value="TreeGrafter"/>
</dbReference>
<comment type="catalytic activity">
    <reaction evidence="14">
        <text>ATP + H2O + 4 H(+)(in) = ADP + phosphate + 5 H(+)(out)</text>
        <dbReference type="Rhea" id="RHEA:57720"/>
        <dbReference type="ChEBI" id="CHEBI:15377"/>
        <dbReference type="ChEBI" id="CHEBI:15378"/>
        <dbReference type="ChEBI" id="CHEBI:30616"/>
        <dbReference type="ChEBI" id="CHEBI:43474"/>
        <dbReference type="ChEBI" id="CHEBI:456216"/>
        <dbReference type="EC" id="7.1.2.2"/>
    </reaction>
</comment>
<dbReference type="CDD" id="cd01132">
    <property type="entry name" value="F1-ATPase_alpha_CD"/>
    <property type="match status" value="1"/>
</dbReference>
<dbReference type="Proteomes" id="UP000078582">
    <property type="component" value="Chromosome"/>
</dbReference>
<dbReference type="InterPro" id="IPR020003">
    <property type="entry name" value="ATPase_a/bsu_AS"/>
</dbReference>
<dbReference type="Gene3D" id="3.40.50.300">
    <property type="entry name" value="P-loop containing nucleotide triphosphate hydrolases"/>
    <property type="match status" value="1"/>
</dbReference>
<dbReference type="OrthoDB" id="9803053at2"/>
<dbReference type="FunFam" id="1.20.150.20:FF:000001">
    <property type="entry name" value="ATP synthase subunit alpha"/>
    <property type="match status" value="1"/>
</dbReference>
<dbReference type="EC" id="7.1.2.2" evidence="14"/>
<feature type="site" description="Required for activity" evidence="14">
    <location>
        <position position="362"/>
    </location>
</feature>
<evidence type="ECO:0000256" key="11">
    <source>
        <dbReference type="ARBA" id="ARBA00023136"/>
    </source>
</evidence>
<dbReference type="GO" id="GO:0045259">
    <property type="term" value="C:proton-transporting ATP synthase complex"/>
    <property type="evidence" value="ECO:0007669"/>
    <property type="project" value="UniProtKB-KW"/>
</dbReference>
<feature type="binding site" evidence="14">
    <location>
        <begin position="169"/>
        <end position="176"/>
    </location>
    <ligand>
        <name>ATP</name>
        <dbReference type="ChEBI" id="CHEBI:30616"/>
    </ligand>
</feature>
<dbReference type="Gene3D" id="2.40.30.20">
    <property type="match status" value="1"/>
</dbReference>
<keyword evidence="7 14" id="KW-0375">Hydrogen ion transport</keyword>
<dbReference type="InterPro" id="IPR033732">
    <property type="entry name" value="ATP_synth_F1_a_nt-bd_dom"/>
</dbReference>
<keyword evidence="6 14" id="KW-0547">Nucleotide-binding</keyword>
<dbReference type="CDD" id="cd18113">
    <property type="entry name" value="ATP-synt_F1_alpha_C"/>
    <property type="match status" value="1"/>
</dbReference>
<dbReference type="InterPro" id="IPR038376">
    <property type="entry name" value="ATP_synth_asu_C_sf"/>
</dbReference>
<dbReference type="Pfam" id="PF02874">
    <property type="entry name" value="ATP-synt_ab_N"/>
    <property type="match status" value="1"/>
</dbReference>
<accession>A0A192H5F0</accession>
<dbReference type="PANTHER" id="PTHR48082">
    <property type="entry name" value="ATP SYNTHASE SUBUNIT ALPHA, MITOCHONDRIAL"/>
    <property type="match status" value="1"/>
</dbReference>
<dbReference type="EMBL" id="CP014873">
    <property type="protein sequence ID" value="ANK63211.1"/>
    <property type="molecule type" value="Genomic_DNA"/>
</dbReference>
<evidence type="ECO:0000256" key="8">
    <source>
        <dbReference type="ARBA" id="ARBA00022840"/>
    </source>
</evidence>
<dbReference type="PIRSF" id="PIRSF039088">
    <property type="entry name" value="F_ATPase_subunit_alpha"/>
    <property type="match status" value="1"/>
</dbReference>
<dbReference type="SUPFAM" id="SSF47917">
    <property type="entry name" value="C-terminal domain of alpha and beta subunits of F1 ATP synthase"/>
    <property type="match status" value="1"/>
</dbReference>
<comment type="subcellular location">
    <subcellularLocation>
        <location evidence="14">Cell membrane</location>
        <topology evidence="14">Peripheral membrane protein</topology>
    </subcellularLocation>
    <subcellularLocation>
        <location evidence="2">Membrane</location>
        <topology evidence="2">Peripheral membrane protein</topology>
    </subcellularLocation>
</comment>
<dbReference type="GO" id="GO:0005524">
    <property type="term" value="F:ATP binding"/>
    <property type="evidence" value="ECO:0007669"/>
    <property type="project" value="UniProtKB-UniRule"/>
</dbReference>
<keyword evidence="19" id="KW-1185">Reference proteome</keyword>
<reference evidence="18 19" key="1">
    <citation type="submission" date="2016-03" db="EMBL/GenBank/DDBJ databases">
        <title>Pediococcus and Lactobacillus from brewery environment - whole genome sequencing and assembly.</title>
        <authorList>
            <person name="Behr J."/>
            <person name="Geissler A.J."/>
            <person name="Vogel R.F."/>
        </authorList>
    </citation>
    <scope>NUCLEOTIDE SEQUENCE [LARGE SCALE GENOMIC DNA]</scope>
    <source>
        <strain evidence="18 19">TMW 1.1989</strain>
    </source>
</reference>
<dbReference type="RefSeq" id="WP_068280337.1">
    <property type="nucleotide sequence ID" value="NZ_CP014873.1"/>
</dbReference>
<dbReference type="NCBIfam" id="TIGR00962">
    <property type="entry name" value="atpA"/>
    <property type="match status" value="1"/>
</dbReference>
<dbReference type="FunFam" id="3.40.50.300:FF:000002">
    <property type="entry name" value="ATP synthase subunit alpha"/>
    <property type="match status" value="1"/>
</dbReference>
<dbReference type="GO" id="GO:0046933">
    <property type="term" value="F:proton-transporting ATP synthase activity, rotational mechanism"/>
    <property type="evidence" value="ECO:0007669"/>
    <property type="project" value="UniProtKB-UniRule"/>
</dbReference>
<dbReference type="InterPro" id="IPR036121">
    <property type="entry name" value="ATPase_F1/V1/A1_a/bsu_N_sf"/>
</dbReference>
<dbReference type="Pfam" id="PF00306">
    <property type="entry name" value="ATP-synt_ab_C"/>
    <property type="match status" value="1"/>
</dbReference>
<evidence type="ECO:0000256" key="13">
    <source>
        <dbReference type="ARBA" id="ARBA00023310"/>
    </source>
</evidence>
<evidence type="ECO:0000256" key="9">
    <source>
        <dbReference type="ARBA" id="ARBA00022967"/>
    </source>
</evidence>
<feature type="domain" description="ATPase F1/V1/A1 complex alpha/beta subunit nucleotide-binding" evidence="15">
    <location>
        <begin position="149"/>
        <end position="364"/>
    </location>
</feature>
<name>A0A192H5F0_9LACO</name>
<dbReference type="SUPFAM" id="SSF52540">
    <property type="entry name" value="P-loop containing nucleoside triphosphate hydrolases"/>
    <property type="match status" value="1"/>
</dbReference>
<evidence type="ECO:0000259" key="17">
    <source>
        <dbReference type="Pfam" id="PF02874"/>
    </source>
</evidence>
<dbReference type="Gene3D" id="1.20.150.20">
    <property type="entry name" value="ATP synthase alpha/beta chain, C-terminal domain"/>
    <property type="match status" value="1"/>
</dbReference>
<dbReference type="GO" id="GO:0005886">
    <property type="term" value="C:plasma membrane"/>
    <property type="evidence" value="ECO:0007669"/>
    <property type="project" value="UniProtKB-SubCell"/>
</dbReference>
<evidence type="ECO:0000256" key="1">
    <source>
        <dbReference type="ARBA" id="ARBA00003784"/>
    </source>
</evidence>
<evidence type="ECO:0000256" key="5">
    <source>
        <dbReference type="ARBA" id="ARBA00022475"/>
    </source>
</evidence>
<keyword evidence="4 14" id="KW-0813">Transport</keyword>
<comment type="similarity">
    <text evidence="3 14">Belongs to the ATPase alpha/beta chains family.</text>
</comment>